<dbReference type="AlphaFoldDB" id="A0A371CNV9"/>
<proteinExistence type="predicted"/>
<accession>A0A371CNV9</accession>
<dbReference type="OrthoDB" id="2747524at2759"/>
<dbReference type="Gene3D" id="3.80.10.10">
    <property type="entry name" value="Ribonuclease Inhibitor"/>
    <property type="match status" value="1"/>
</dbReference>
<dbReference type="Proteomes" id="UP000256964">
    <property type="component" value="Unassembled WGS sequence"/>
</dbReference>
<evidence type="ECO:0000313" key="2">
    <source>
        <dbReference type="Proteomes" id="UP000256964"/>
    </source>
</evidence>
<dbReference type="SUPFAM" id="SSF52047">
    <property type="entry name" value="RNI-like"/>
    <property type="match status" value="1"/>
</dbReference>
<evidence type="ECO:0008006" key="3">
    <source>
        <dbReference type="Google" id="ProtNLM"/>
    </source>
</evidence>
<dbReference type="InterPro" id="IPR032675">
    <property type="entry name" value="LRR_dom_sf"/>
</dbReference>
<keyword evidence="2" id="KW-1185">Reference proteome</keyword>
<dbReference type="EMBL" id="KZ857497">
    <property type="protein sequence ID" value="RDX41966.1"/>
    <property type="molecule type" value="Genomic_DNA"/>
</dbReference>
<gene>
    <name evidence="1" type="ORF">OH76DRAFT_154306</name>
</gene>
<name>A0A371CNV9_9APHY</name>
<evidence type="ECO:0000313" key="1">
    <source>
        <dbReference type="EMBL" id="RDX41966.1"/>
    </source>
</evidence>
<sequence>MTSALDATPSSLLDLNSDVFSQIIEELSCRGQLRPFSESCRLFRSLAMPVLFRKCIVRMRKPITSEFLPPQLWPHVRSLRLVDACPYRHPREWKYRTDTYVYSLRYSDDPLLCGALDAGVLRRSLPEMPRLYSISLHCWAVHGIRDDVAASLLSVPQIRDVHISSFLLCPRKAMSHDSTLDIPPLTSFRYTRNPFHIGPGTQSSELEAIVMVVSKLHGSLEVLKLPAETSPLDDMSQLDWPRLHQLILHGNTPNQLPIPIIAVICQMPRLRILTLEFTILPDMSRQCLWPPYWTVNNPLPQIEELTVTHPHSEDLLYTHLPTSIRRMSLCCRPCYALQLWHPDDYGRWKSPLSSASELLRILSGSSLPCLTHLGLDYSQDREEEQLLQHLADSYPHLTSIELHRMGDTPLAWPEDTPTMIFITHALWRLRRLEMLRLNLNISNSGAPYGDDREFFAWLRARSLEIAKVIAPMVGPSVALFSLLVPASTGARWVGYRVSDAEGRQCVVSEIANPQAFNF</sequence>
<reference evidence="1 2" key="1">
    <citation type="journal article" date="2018" name="Biotechnol. Biofuels">
        <title>Integrative visual omics of the white-rot fungus Polyporus brumalis exposes the biotechnological potential of its oxidative enzymes for delignifying raw plant biomass.</title>
        <authorList>
            <person name="Miyauchi S."/>
            <person name="Rancon A."/>
            <person name="Drula E."/>
            <person name="Hage H."/>
            <person name="Chaduli D."/>
            <person name="Favel A."/>
            <person name="Grisel S."/>
            <person name="Henrissat B."/>
            <person name="Herpoel-Gimbert I."/>
            <person name="Ruiz-Duenas F.J."/>
            <person name="Chevret D."/>
            <person name="Hainaut M."/>
            <person name="Lin J."/>
            <person name="Wang M."/>
            <person name="Pangilinan J."/>
            <person name="Lipzen A."/>
            <person name="Lesage-Meessen L."/>
            <person name="Navarro D."/>
            <person name="Riley R."/>
            <person name="Grigoriev I.V."/>
            <person name="Zhou S."/>
            <person name="Raouche S."/>
            <person name="Rosso M.N."/>
        </authorList>
    </citation>
    <scope>NUCLEOTIDE SEQUENCE [LARGE SCALE GENOMIC DNA]</scope>
    <source>
        <strain evidence="1 2">BRFM 1820</strain>
    </source>
</reference>
<organism evidence="1 2">
    <name type="scientific">Lentinus brumalis</name>
    <dbReference type="NCBI Taxonomy" id="2498619"/>
    <lineage>
        <taxon>Eukaryota</taxon>
        <taxon>Fungi</taxon>
        <taxon>Dikarya</taxon>
        <taxon>Basidiomycota</taxon>
        <taxon>Agaricomycotina</taxon>
        <taxon>Agaricomycetes</taxon>
        <taxon>Polyporales</taxon>
        <taxon>Polyporaceae</taxon>
        <taxon>Lentinus</taxon>
    </lineage>
</organism>
<protein>
    <recommendedName>
        <fullName evidence="3">F-box domain-containing protein</fullName>
    </recommendedName>
</protein>